<evidence type="ECO:0000259" key="1">
    <source>
        <dbReference type="Pfam" id="PF07791"/>
    </source>
</evidence>
<dbReference type="AlphaFoldDB" id="A0AAW3U4F1"/>
<proteinExistence type="predicted"/>
<protein>
    <recommendedName>
        <fullName evidence="1">Immunity MXAN-0049 protein domain-containing protein</fullName>
    </recommendedName>
</protein>
<comment type="caution">
    <text evidence="2">The sequence shown here is derived from an EMBL/GenBank/DDBJ whole genome shotgun (WGS) entry which is preliminary data.</text>
</comment>
<feature type="domain" description="Immunity MXAN-0049 protein" evidence="1">
    <location>
        <begin position="79"/>
        <end position="277"/>
    </location>
</feature>
<dbReference type="Proteomes" id="UP000576603">
    <property type="component" value="Unassembled WGS sequence"/>
</dbReference>
<sequence length="279" mass="31030">MKTFHVRGIVWKTDGKRPALPMEATVECESEDGIADALSDAFGWLVGDFAVVEELEELEPMDWTQRMNTAMINEPKKGEFFHLQPDVRRGGKGHGVVFENRKALLTPPRLILRPKDGGFPALREVPRLVYHPSEGVPPQDLEGGFSGYWLVSERLRRVMEMVDPAAFEFAETDYRLADGSKGPNVYLCDVVRTVDALDEDASYLDIKVSDEYEAGKHYSLAGGSRLAFKSDVLGAAHVFRLPFHGGVFCDRVFKDAVTAAGIGTDGQSDGLWFYDVVNR</sequence>
<evidence type="ECO:0000313" key="2">
    <source>
        <dbReference type="EMBL" id="MBB4723344.1"/>
    </source>
</evidence>
<reference evidence="2 3" key="1">
    <citation type="submission" date="2020-08" db="EMBL/GenBank/DDBJ databases">
        <title>Studying the diversity of plant-associated saprophytic bacteria and their role in host health and plant-pathogen interactions.</title>
        <authorList>
            <person name="Potnis N."/>
        </authorList>
    </citation>
    <scope>NUCLEOTIDE SEQUENCE [LARGE SCALE GENOMIC DNA]</scope>
    <source>
        <strain evidence="2 3">CFBP 7922</strain>
    </source>
</reference>
<organism evidence="2 3">
    <name type="scientific">Xanthomonas euvesicatoria</name>
    <dbReference type="NCBI Taxonomy" id="456327"/>
    <lineage>
        <taxon>Bacteria</taxon>
        <taxon>Pseudomonadati</taxon>
        <taxon>Pseudomonadota</taxon>
        <taxon>Gammaproteobacteria</taxon>
        <taxon>Lysobacterales</taxon>
        <taxon>Lysobacteraceae</taxon>
        <taxon>Xanthomonas</taxon>
    </lineage>
</organism>
<dbReference type="EMBL" id="JACHNL010000003">
    <property type="protein sequence ID" value="MBB4723344.1"/>
    <property type="molecule type" value="Genomic_DNA"/>
</dbReference>
<gene>
    <name evidence="2" type="ORF">FHY32_001681</name>
</gene>
<dbReference type="InterPro" id="IPR012433">
    <property type="entry name" value="Imm11"/>
</dbReference>
<dbReference type="Pfam" id="PF07791">
    <property type="entry name" value="Imm11"/>
    <property type="match status" value="1"/>
</dbReference>
<accession>A0AAW3U4F1</accession>
<evidence type="ECO:0000313" key="3">
    <source>
        <dbReference type="Proteomes" id="UP000576603"/>
    </source>
</evidence>
<name>A0AAW3U4F1_XANEU</name>